<dbReference type="InterPro" id="IPR053924">
    <property type="entry name" value="RecX_HTH_2nd"/>
</dbReference>
<dbReference type="PANTHER" id="PTHR33602">
    <property type="entry name" value="REGULATORY PROTEIN RECX FAMILY PROTEIN"/>
    <property type="match status" value="1"/>
</dbReference>
<gene>
    <name evidence="5" type="primary">recX</name>
    <name evidence="9" type="ORF">ACFSJH_13600</name>
</gene>
<sequence length="225" mass="26484">MEQYVITAIHYDKKNKNKLILYINDEPGPSIHEDIWINYRLTQGTIINSDLLEEIEKSALQYDAYIAAIRYLGRKACTSKQLQNYLLRKEFSESDSVYAVERLTKEKILDDLQYAKQYAESKLRNNKKGRNFILQQLQAIGIKKELAQEAVATLDLDNENEAALYAAEKKWPHITGDHRKRQYKLQQFLLRRGFPAGMVYQIMKMDQFRINEQELFEEDGHMLDN</sequence>
<comment type="subcellular location">
    <subcellularLocation>
        <location evidence="1 5">Cytoplasm</location>
    </subcellularLocation>
</comment>
<dbReference type="Pfam" id="PF21981">
    <property type="entry name" value="RecX_HTH3"/>
    <property type="match status" value="1"/>
</dbReference>
<dbReference type="Pfam" id="PF02631">
    <property type="entry name" value="RecX_HTH2"/>
    <property type="match status" value="1"/>
</dbReference>
<dbReference type="InterPro" id="IPR036388">
    <property type="entry name" value="WH-like_DNA-bd_sf"/>
</dbReference>
<evidence type="ECO:0000313" key="9">
    <source>
        <dbReference type="EMBL" id="MFD2116758.1"/>
    </source>
</evidence>
<evidence type="ECO:0000259" key="6">
    <source>
        <dbReference type="Pfam" id="PF02631"/>
    </source>
</evidence>
<feature type="domain" description="RecX first three-helical" evidence="8">
    <location>
        <begin position="64"/>
        <end position="103"/>
    </location>
</feature>
<feature type="domain" description="RecX third three-helical" evidence="7">
    <location>
        <begin position="159"/>
        <end position="203"/>
    </location>
</feature>
<evidence type="ECO:0000256" key="4">
    <source>
        <dbReference type="ARBA" id="ARBA00022490"/>
    </source>
</evidence>
<dbReference type="InterPro" id="IPR003783">
    <property type="entry name" value="Regulatory_RecX"/>
</dbReference>
<evidence type="ECO:0000256" key="3">
    <source>
        <dbReference type="ARBA" id="ARBA00018111"/>
    </source>
</evidence>
<evidence type="ECO:0000259" key="8">
    <source>
        <dbReference type="Pfam" id="PF21982"/>
    </source>
</evidence>
<protein>
    <recommendedName>
        <fullName evidence="3 5">Regulatory protein RecX</fullName>
    </recommendedName>
</protein>
<comment type="similarity">
    <text evidence="2 5">Belongs to the RecX family.</text>
</comment>
<comment type="function">
    <text evidence="5">Modulates RecA activity.</text>
</comment>
<evidence type="ECO:0000256" key="5">
    <source>
        <dbReference type="HAMAP-Rule" id="MF_01114"/>
    </source>
</evidence>
<dbReference type="Proteomes" id="UP001597362">
    <property type="component" value="Unassembled WGS sequence"/>
</dbReference>
<accession>A0ABW4YMN3</accession>
<evidence type="ECO:0000313" key="10">
    <source>
        <dbReference type="Proteomes" id="UP001597362"/>
    </source>
</evidence>
<organism evidence="9 10">
    <name type="scientific">Paenibacillus yanchengensis</name>
    <dbReference type="NCBI Taxonomy" id="2035833"/>
    <lineage>
        <taxon>Bacteria</taxon>
        <taxon>Bacillati</taxon>
        <taxon>Bacillota</taxon>
        <taxon>Bacilli</taxon>
        <taxon>Bacillales</taxon>
        <taxon>Paenibacillaceae</taxon>
        <taxon>Paenibacillus</taxon>
    </lineage>
</organism>
<keyword evidence="4 5" id="KW-0963">Cytoplasm</keyword>
<evidence type="ECO:0000256" key="1">
    <source>
        <dbReference type="ARBA" id="ARBA00004496"/>
    </source>
</evidence>
<dbReference type="PANTHER" id="PTHR33602:SF1">
    <property type="entry name" value="REGULATORY PROTEIN RECX FAMILY PROTEIN"/>
    <property type="match status" value="1"/>
</dbReference>
<proteinExistence type="inferred from homology"/>
<dbReference type="Gene3D" id="1.10.10.10">
    <property type="entry name" value="Winged helix-like DNA-binding domain superfamily/Winged helix DNA-binding domain"/>
    <property type="match status" value="3"/>
</dbReference>
<feature type="domain" description="RecX second three-helical" evidence="6">
    <location>
        <begin position="110"/>
        <end position="150"/>
    </location>
</feature>
<reference evidence="10" key="1">
    <citation type="journal article" date="2019" name="Int. J. Syst. Evol. Microbiol.">
        <title>The Global Catalogue of Microorganisms (GCM) 10K type strain sequencing project: providing services to taxonomists for standard genome sequencing and annotation.</title>
        <authorList>
            <consortium name="The Broad Institute Genomics Platform"/>
            <consortium name="The Broad Institute Genome Sequencing Center for Infectious Disease"/>
            <person name="Wu L."/>
            <person name="Ma J."/>
        </authorList>
    </citation>
    <scope>NUCLEOTIDE SEQUENCE [LARGE SCALE GENOMIC DNA]</scope>
    <source>
        <strain evidence="10">GH52</strain>
    </source>
</reference>
<dbReference type="HAMAP" id="MF_01114">
    <property type="entry name" value="RecX"/>
    <property type="match status" value="1"/>
</dbReference>
<dbReference type="InterPro" id="IPR053926">
    <property type="entry name" value="RecX_HTH_1st"/>
</dbReference>
<dbReference type="Pfam" id="PF21982">
    <property type="entry name" value="RecX_HTH1"/>
    <property type="match status" value="1"/>
</dbReference>
<dbReference type="RefSeq" id="WP_377773267.1">
    <property type="nucleotide sequence ID" value="NZ_JBHUHO010000032.1"/>
</dbReference>
<dbReference type="InterPro" id="IPR053925">
    <property type="entry name" value="RecX_HTH_3rd"/>
</dbReference>
<evidence type="ECO:0000259" key="7">
    <source>
        <dbReference type="Pfam" id="PF21981"/>
    </source>
</evidence>
<keyword evidence="10" id="KW-1185">Reference proteome</keyword>
<dbReference type="EMBL" id="JBHUHO010000032">
    <property type="protein sequence ID" value="MFD2116758.1"/>
    <property type="molecule type" value="Genomic_DNA"/>
</dbReference>
<comment type="caution">
    <text evidence="9">The sequence shown here is derived from an EMBL/GenBank/DDBJ whole genome shotgun (WGS) entry which is preliminary data.</text>
</comment>
<evidence type="ECO:0000256" key="2">
    <source>
        <dbReference type="ARBA" id="ARBA00009695"/>
    </source>
</evidence>
<name>A0ABW4YMN3_9BACL</name>